<gene>
    <name evidence="1" type="ORF">LCGC14_2653310</name>
</gene>
<dbReference type="AlphaFoldDB" id="A0A0F8ZU77"/>
<organism evidence="1">
    <name type="scientific">marine sediment metagenome</name>
    <dbReference type="NCBI Taxonomy" id="412755"/>
    <lineage>
        <taxon>unclassified sequences</taxon>
        <taxon>metagenomes</taxon>
        <taxon>ecological metagenomes</taxon>
    </lineage>
</organism>
<name>A0A0F8ZU77_9ZZZZ</name>
<comment type="caution">
    <text evidence="1">The sequence shown here is derived from an EMBL/GenBank/DDBJ whole genome shotgun (WGS) entry which is preliminary data.</text>
</comment>
<feature type="non-terminal residue" evidence="1">
    <location>
        <position position="1"/>
    </location>
</feature>
<protein>
    <submittedName>
        <fullName evidence="1">Uncharacterized protein</fullName>
    </submittedName>
</protein>
<evidence type="ECO:0000313" key="1">
    <source>
        <dbReference type="EMBL" id="KKK97378.1"/>
    </source>
</evidence>
<sequence>DLDHPDARLIAAAPDLLEALEDCVAEIEYVSNPNHPEVVRAKAAIAKAKGKS</sequence>
<proteinExistence type="predicted"/>
<dbReference type="EMBL" id="LAZR01046076">
    <property type="protein sequence ID" value="KKK97378.1"/>
    <property type="molecule type" value="Genomic_DNA"/>
</dbReference>
<reference evidence="1" key="1">
    <citation type="journal article" date="2015" name="Nature">
        <title>Complex archaea that bridge the gap between prokaryotes and eukaryotes.</title>
        <authorList>
            <person name="Spang A."/>
            <person name="Saw J.H."/>
            <person name="Jorgensen S.L."/>
            <person name="Zaremba-Niedzwiedzka K."/>
            <person name="Martijn J."/>
            <person name="Lind A.E."/>
            <person name="van Eijk R."/>
            <person name="Schleper C."/>
            <person name="Guy L."/>
            <person name="Ettema T.J."/>
        </authorList>
    </citation>
    <scope>NUCLEOTIDE SEQUENCE</scope>
</reference>
<accession>A0A0F8ZU77</accession>